<sequence length="239" mass="27148">MKNMPCIILDLTFEITNYMHKVIEHVQELGRSALLNDEEPEEAQVRPEVREDPEDELEAPGVDGQPQQGGGGHQQQEGVRHQQQEGVRHQQQGGVRRLQQGGVRHQQQEGVRHQQQGGVRRQQQGGVRRLQQGGVRLQQQGGVSFVARYNMIGRNLSPVDVWYPLYKLRRHQTETPDVGSSDHNSASRVTRAIVTMAEILEKADRDWDVSAPSGYHHKRDRTGDIDILIRQFRSVNALV</sequence>
<feature type="compositionally biased region" description="Low complexity" evidence="1">
    <location>
        <begin position="89"/>
        <end position="105"/>
    </location>
</feature>
<name>C3ZB04_BRAFL</name>
<feature type="region of interest" description="Disordered" evidence="1">
    <location>
        <begin position="34"/>
        <end position="133"/>
    </location>
</feature>
<gene>
    <name evidence="2" type="ORF">BRAFLDRAFT_68530</name>
</gene>
<feature type="compositionally biased region" description="Basic and acidic residues" evidence="1">
    <location>
        <begin position="78"/>
        <end position="88"/>
    </location>
</feature>
<dbReference type="EMBL" id="GG666603">
    <property type="protein sequence ID" value="EEN50041.1"/>
    <property type="molecule type" value="Genomic_DNA"/>
</dbReference>
<organism>
    <name type="scientific">Branchiostoma floridae</name>
    <name type="common">Florida lancelet</name>
    <name type="synonym">Amphioxus</name>
    <dbReference type="NCBI Taxonomy" id="7739"/>
    <lineage>
        <taxon>Eukaryota</taxon>
        <taxon>Metazoa</taxon>
        <taxon>Chordata</taxon>
        <taxon>Cephalochordata</taxon>
        <taxon>Leptocardii</taxon>
        <taxon>Amphioxiformes</taxon>
        <taxon>Branchiostomatidae</taxon>
        <taxon>Branchiostoma</taxon>
    </lineage>
</organism>
<evidence type="ECO:0000256" key="1">
    <source>
        <dbReference type="SAM" id="MobiDB-lite"/>
    </source>
</evidence>
<dbReference type="InParanoid" id="C3ZB04"/>
<accession>C3ZB04</accession>
<dbReference type="AlphaFoldDB" id="C3ZB04"/>
<reference evidence="2" key="1">
    <citation type="journal article" date="2008" name="Nature">
        <title>The amphioxus genome and the evolution of the chordate karyotype.</title>
        <authorList>
            <consortium name="US DOE Joint Genome Institute (JGI-PGF)"/>
            <person name="Putnam N.H."/>
            <person name="Butts T."/>
            <person name="Ferrier D.E.K."/>
            <person name="Furlong R.F."/>
            <person name="Hellsten U."/>
            <person name="Kawashima T."/>
            <person name="Robinson-Rechavi M."/>
            <person name="Shoguchi E."/>
            <person name="Terry A."/>
            <person name="Yu J.-K."/>
            <person name="Benito-Gutierrez E.L."/>
            <person name="Dubchak I."/>
            <person name="Garcia-Fernandez J."/>
            <person name="Gibson-Brown J.J."/>
            <person name="Grigoriev I.V."/>
            <person name="Horton A.C."/>
            <person name="de Jong P.J."/>
            <person name="Jurka J."/>
            <person name="Kapitonov V.V."/>
            <person name="Kohara Y."/>
            <person name="Kuroki Y."/>
            <person name="Lindquist E."/>
            <person name="Lucas S."/>
            <person name="Osoegawa K."/>
            <person name="Pennacchio L.A."/>
            <person name="Salamov A.A."/>
            <person name="Satou Y."/>
            <person name="Sauka-Spengler T."/>
            <person name="Schmutz J."/>
            <person name="Shin-I T."/>
            <person name="Toyoda A."/>
            <person name="Bronner-Fraser M."/>
            <person name="Fujiyama A."/>
            <person name="Holland L.Z."/>
            <person name="Holland P.W.H."/>
            <person name="Satoh N."/>
            <person name="Rokhsar D.S."/>
        </authorList>
    </citation>
    <scope>NUCLEOTIDE SEQUENCE [LARGE SCALE GENOMIC DNA]</scope>
    <source>
        <strain evidence="2">S238N-H82</strain>
        <tissue evidence="2">Testes</tissue>
    </source>
</reference>
<protein>
    <submittedName>
        <fullName evidence="2">Uncharacterized protein</fullName>
    </submittedName>
</protein>
<evidence type="ECO:0000313" key="2">
    <source>
        <dbReference type="EMBL" id="EEN50041.1"/>
    </source>
</evidence>
<proteinExistence type="predicted"/>
<feature type="compositionally biased region" description="Low complexity" evidence="1">
    <location>
        <begin position="113"/>
        <end position="133"/>
    </location>
</feature>